<evidence type="ECO:0000313" key="1">
    <source>
        <dbReference type="EMBL" id="CAH4021239.1"/>
    </source>
</evidence>
<keyword evidence="2" id="KW-1185">Reference proteome</keyword>
<name>A0A9P0TF00_PIEBR</name>
<comment type="caution">
    <text evidence="1">The sequence shown here is derived from an EMBL/GenBank/DDBJ whole genome shotgun (WGS) entry which is preliminary data.</text>
</comment>
<dbReference type="AlphaFoldDB" id="A0A9P0TF00"/>
<reference evidence="1" key="1">
    <citation type="submission" date="2022-05" db="EMBL/GenBank/DDBJ databases">
        <authorList>
            <person name="Okamura Y."/>
        </authorList>
    </citation>
    <scope>NUCLEOTIDE SEQUENCE</scope>
</reference>
<protein>
    <submittedName>
        <fullName evidence="1">Uncharacterized protein</fullName>
    </submittedName>
</protein>
<dbReference type="Proteomes" id="UP001152562">
    <property type="component" value="Unassembled WGS sequence"/>
</dbReference>
<organism evidence="1 2">
    <name type="scientific">Pieris brassicae</name>
    <name type="common">White butterfly</name>
    <name type="synonym">Large white butterfly</name>
    <dbReference type="NCBI Taxonomy" id="7116"/>
    <lineage>
        <taxon>Eukaryota</taxon>
        <taxon>Metazoa</taxon>
        <taxon>Ecdysozoa</taxon>
        <taxon>Arthropoda</taxon>
        <taxon>Hexapoda</taxon>
        <taxon>Insecta</taxon>
        <taxon>Pterygota</taxon>
        <taxon>Neoptera</taxon>
        <taxon>Endopterygota</taxon>
        <taxon>Lepidoptera</taxon>
        <taxon>Glossata</taxon>
        <taxon>Ditrysia</taxon>
        <taxon>Papilionoidea</taxon>
        <taxon>Pieridae</taxon>
        <taxon>Pierinae</taxon>
        <taxon>Pieris</taxon>
    </lineage>
</organism>
<accession>A0A9P0TF00</accession>
<proteinExistence type="predicted"/>
<dbReference type="EMBL" id="CALOZG010000004">
    <property type="protein sequence ID" value="CAH4021239.1"/>
    <property type="molecule type" value="Genomic_DNA"/>
</dbReference>
<gene>
    <name evidence="1" type="ORF">PIBRA_LOCUS3858</name>
</gene>
<sequence length="102" mass="11700">MANYELIDIAFVDDNSIGLENVVKSEETIEDYDVVRWPSVIEFKEDNTIEHYFKVNLSKGISDLDHRKEIKTIKIGEENIVDTSTKSKDTLLTLVSEPKPKN</sequence>
<evidence type="ECO:0000313" key="2">
    <source>
        <dbReference type="Proteomes" id="UP001152562"/>
    </source>
</evidence>